<protein>
    <submittedName>
        <fullName evidence="1">Uncharacterized protein</fullName>
    </submittedName>
</protein>
<comment type="caution">
    <text evidence="1">The sequence shown here is derived from an EMBL/GenBank/DDBJ whole genome shotgun (WGS) entry which is preliminary data.</text>
</comment>
<sequence length="153" mass="17502">MTTDNQPNKYLSRATHLINRITNRKQGVKQQDTLRIIQALDTSRAAYGTPCLGVTNSGEDKMNTLTRKARSITLCHPQTTSTEKLLTLGMRNTWEELHEAQKSSQIKRLNHTRTGRDTLRRMGYRATKEQDWRLKASPELRGRISVSTIPLNI</sequence>
<evidence type="ECO:0000313" key="2">
    <source>
        <dbReference type="Proteomes" id="UP000821845"/>
    </source>
</evidence>
<evidence type="ECO:0000313" key="1">
    <source>
        <dbReference type="EMBL" id="KAH6935265.1"/>
    </source>
</evidence>
<dbReference type="Proteomes" id="UP000821845">
    <property type="component" value="Chromosome 3"/>
</dbReference>
<proteinExistence type="predicted"/>
<gene>
    <name evidence="1" type="ORF">HPB50_004834</name>
</gene>
<organism evidence="1 2">
    <name type="scientific">Hyalomma asiaticum</name>
    <name type="common">Tick</name>
    <dbReference type="NCBI Taxonomy" id="266040"/>
    <lineage>
        <taxon>Eukaryota</taxon>
        <taxon>Metazoa</taxon>
        <taxon>Ecdysozoa</taxon>
        <taxon>Arthropoda</taxon>
        <taxon>Chelicerata</taxon>
        <taxon>Arachnida</taxon>
        <taxon>Acari</taxon>
        <taxon>Parasitiformes</taxon>
        <taxon>Ixodida</taxon>
        <taxon>Ixodoidea</taxon>
        <taxon>Ixodidae</taxon>
        <taxon>Hyalomminae</taxon>
        <taxon>Hyalomma</taxon>
    </lineage>
</organism>
<name>A0ACB7SKV4_HYAAI</name>
<accession>A0ACB7SKV4</accession>
<reference evidence="1" key="1">
    <citation type="submission" date="2020-05" db="EMBL/GenBank/DDBJ databases">
        <title>Large-scale comparative analyses of tick genomes elucidate their genetic diversity and vector capacities.</title>
        <authorList>
            <person name="Jia N."/>
            <person name="Wang J."/>
            <person name="Shi W."/>
            <person name="Du L."/>
            <person name="Sun Y."/>
            <person name="Zhan W."/>
            <person name="Jiang J."/>
            <person name="Wang Q."/>
            <person name="Zhang B."/>
            <person name="Ji P."/>
            <person name="Sakyi L.B."/>
            <person name="Cui X."/>
            <person name="Yuan T."/>
            <person name="Jiang B."/>
            <person name="Yang W."/>
            <person name="Lam T.T.-Y."/>
            <person name="Chang Q."/>
            <person name="Ding S."/>
            <person name="Wang X."/>
            <person name="Zhu J."/>
            <person name="Ruan X."/>
            <person name="Zhao L."/>
            <person name="Wei J."/>
            <person name="Que T."/>
            <person name="Du C."/>
            <person name="Cheng J."/>
            <person name="Dai P."/>
            <person name="Han X."/>
            <person name="Huang E."/>
            <person name="Gao Y."/>
            <person name="Liu J."/>
            <person name="Shao H."/>
            <person name="Ye R."/>
            <person name="Li L."/>
            <person name="Wei W."/>
            <person name="Wang X."/>
            <person name="Wang C."/>
            <person name="Yang T."/>
            <person name="Huo Q."/>
            <person name="Li W."/>
            <person name="Guo W."/>
            <person name="Chen H."/>
            <person name="Zhou L."/>
            <person name="Ni X."/>
            <person name="Tian J."/>
            <person name="Zhou Y."/>
            <person name="Sheng Y."/>
            <person name="Liu T."/>
            <person name="Pan Y."/>
            <person name="Xia L."/>
            <person name="Li J."/>
            <person name="Zhao F."/>
            <person name="Cao W."/>
        </authorList>
    </citation>
    <scope>NUCLEOTIDE SEQUENCE</scope>
    <source>
        <strain evidence="1">Hyas-2018</strain>
    </source>
</reference>
<keyword evidence="2" id="KW-1185">Reference proteome</keyword>
<dbReference type="EMBL" id="CM023483">
    <property type="protein sequence ID" value="KAH6935265.1"/>
    <property type="molecule type" value="Genomic_DNA"/>
</dbReference>